<sequence length="343" mass="35129">MTKKLPLSRPATSAIAAFLALSAPAAFAQAAPAQPAPAPASPTIEMSPPVIVPPVAPTTTPTVPAPTVTAPAPETPPPATPVLRVPLDIEPAPETAPAPKAAEAPAPKPAQAKRSAPAPREKGPEPASATTTTRSVDEPAPVNGPAAAAIAEAAPPPAAVPTVPATGFAAPPRADVANDSFPWELAGGAAALLLAGGAAFALTRRRRVVAEAEPATAYEAPVTPQPAVHRETPVKASLPRSTPAFTAAPHGSMGRHEAMAMAGPSDDNPFLTLKKRLKRARFQDRRERMEYEALLAGQKDGTRKPASAWDVAQRPAPAPAEQKVLRPEPARGHRGLRPGFAKG</sequence>
<feature type="region of interest" description="Disordered" evidence="1">
    <location>
        <begin position="222"/>
        <end position="242"/>
    </location>
</feature>
<evidence type="ECO:0008006" key="5">
    <source>
        <dbReference type="Google" id="ProtNLM"/>
    </source>
</evidence>
<organism evidence="3 4">
    <name type="scientific">Sphingopyxis indica</name>
    <dbReference type="NCBI Taxonomy" id="436663"/>
    <lineage>
        <taxon>Bacteria</taxon>
        <taxon>Pseudomonadati</taxon>
        <taxon>Pseudomonadota</taxon>
        <taxon>Alphaproteobacteria</taxon>
        <taxon>Sphingomonadales</taxon>
        <taxon>Sphingomonadaceae</taxon>
        <taxon>Sphingopyxis</taxon>
    </lineage>
</organism>
<keyword evidence="4" id="KW-1185">Reference proteome</keyword>
<dbReference type="AlphaFoldDB" id="A0A239FV84"/>
<protein>
    <recommendedName>
        <fullName evidence="5">LPXTG-motif cell wall anchor domain-containing protein</fullName>
    </recommendedName>
</protein>
<feature type="region of interest" description="Disordered" evidence="1">
    <location>
        <begin position="294"/>
        <end position="343"/>
    </location>
</feature>
<feature type="compositionally biased region" description="Low complexity" evidence="1">
    <location>
        <begin position="57"/>
        <end position="72"/>
    </location>
</feature>
<feature type="chain" id="PRO_5012444259" description="LPXTG-motif cell wall anchor domain-containing protein" evidence="2">
    <location>
        <begin position="29"/>
        <end position="343"/>
    </location>
</feature>
<evidence type="ECO:0000256" key="1">
    <source>
        <dbReference type="SAM" id="MobiDB-lite"/>
    </source>
</evidence>
<evidence type="ECO:0000313" key="3">
    <source>
        <dbReference type="EMBL" id="SNS60759.1"/>
    </source>
</evidence>
<dbReference type="OrthoDB" id="7585973at2"/>
<accession>A0A239FV84</accession>
<feature type="signal peptide" evidence="2">
    <location>
        <begin position="1"/>
        <end position="28"/>
    </location>
</feature>
<proteinExistence type="predicted"/>
<reference evidence="3 4" key="1">
    <citation type="submission" date="2017-06" db="EMBL/GenBank/DDBJ databases">
        <authorList>
            <person name="Kim H.J."/>
            <person name="Triplett B.A."/>
        </authorList>
    </citation>
    <scope>NUCLEOTIDE SEQUENCE [LARGE SCALE GENOMIC DNA]</scope>
    <source>
        <strain evidence="3 4">DS15</strain>
    </source>
</reference>
<gene>
    <name evidence="3" type="ORF">SAMN06295955_102257</name>
</gene>
<evidence type="ECO:0000256" key="2">
    <source>
        <dbReference type="SAM" id="SignalP"/>
    </source>
</evidence>
<dbReference type="Proteomes" id="UP000198339">
    <property type="component" value="Unassembled WGS sequence"/>
</dbReference>
<evidence type="ECO:0000313" key="4">
    <source>
        <dbReference type="Proteomes" id="UP000198339"/>
    </source>
</evidence>
<feature type="compositionally biased region" description="Low complexity" evidence="1">
    <location>
        <begin position="90"/>
        <end position="118"/>
    </location>
</feature>
<dbReference type="EMBL" id="FZPA01000002">
    <property type="protein sequence ID" value="SNS60759.1"/>
    <property type="molecule type" value="Genomic_DNA"/>
</dbReference>
<feature type="region of interest" description="Disordered" evidence="1">
    <location>
        <begin position="27"/>
        <end position="142"/>
    </location>
</feature>
<keyword evidence="2" id="KW-0732">Signal</keyword>
<dbReference type="RefSeq" id="WP_089215024.1">
    <property type="nucleotide sequence ID" value="NZ_FZPA01000002.1"/>
</dbReference>
<name>A0A239FV84_9SPHN</name>